<dbReference type="GeneTree" id="ENSGT00940000162195"/>
<organism evidence="20 21">
    <name type="scientific">Ornithorhynchus anatinus</name>
    <name type="common">Duckbill platypus</name>
    <dbReference type="NCBI Taxonomy" id="9258"/>
    <lineage>
        <taxon>Eukaryota</taxon>
        <taxon>Metazoa</taxon>
        <taxon>Chordata</taxon>
        <taxon>Craniata</taxon>
        <taxon>Vertebrata</taxon>
        <taxon>Euteleostomi</taxon>
        <taxon>Mammalia</taxon>
        <taxon>Monotremata</taxon>
        <taxon>Ornithorhynchidae</taxon>
        <taxon>Ornithorhynchus</taxon>
    </lineage>
</organism>
<dbReference type="InterPro" id="IPR001611">
    <property type="entry name" value="Leu-rich_rpt"/>
</dbReference>
<dbReference type="SMART" id="SM00082">
    <property type="entry name" value="LRRCT"/>
    <property type="match status" value="1"/>
</dbReference>
<evidence type="ECO:0000256" key="1">
    <source>
        <dbReference type="ARBA" id="ARBA00004236"/>
    </source>
</evidence>
<evidence type="ECO:0000256" key="2">
    <source>
        <dbReference type="ARBA" id="ARBA00004479"/>
    </source>
</evidence>
<dbReference type="GO" id="GO:0098982">
    <property type="term" value="C:GABA-ergic synapse"/>
    <property type="evidence" value="ECO:0007669"/>
    <property type="project" value="Ensembl"/>
</dbReference>
<dbReference type="GO" id="GO:0099151">
    <property type="term" value="P:regulation of postsynaptic density assembly"/>
    <property type="evidence" value="ECO:0000318"/>
    <property type="project" value="GO_Central"/>
</dbReference>
<evidence type="ECO:0000313" key="20">
    <source>
        <dbReference type="Ensembl" id="ENSOANP00000050289.1"/>
    </source>
</evidence>
<evidence type="ECO:0000256" key="13">
    <source>
        <dbReference type="ARBA" id="ARBA00023319"/>
    </source>
</evidence>
<accession>A0A6I8P8Q4</accession>
<evidence type="ECO:0000256" key="15">
    <source>
        <dbReference type="ARBA" id="ARBA00038433"/>
    </source>
</evidence>
<dbReference type="InterPro" id="IPR003591">
    <property type="entry name" value="Leu-rich_rpt_typical-subtyp"/>
</dbReference>
<keyword evidence="6" id="KW-0732">Signal</keyword>
<dbReference type="SUPFAM" id="SSF48726">
    <property type="entry name" value="Immunoglobulin"/>
    <property type="match status" value="1"/>
</dbReference>
<sequence>MEAGKDGGREGRRDGRMERRKDGGREGRRERRMERRKDGGREGWRDGRWREGRMERLKAGGRGGWRDGRMEGGKDGGRGGRRDGRMEGGKDGETEGRREGRTEGEEDGETEGRRERRKDGGKEERRGQPGWGRGGEGRGRDTLTGARRRRERRGAPGDTRKARAPSPTGPLLPGARGGRAGGRPGGPRGRRPPPPFPRRAPAMAPPRPPPLAAVVVAAAAAAAALLPGGAAACPTACVCQNLSESLSTLCAHRGLLSVPPDVDRRTVELRLADNFIRALGPPDFRNMSGLVDLTLSRNAIARIGARAFGDLESLRSLHLDGNRLAELGAASLRGPVNLRHLILSGNQLGRIAPGAFDDFLASLEDLDLSYNNLRRAPWPGVGAMLELHTLNLDHNLIDALPPGAFARLGRLSRLDLTSNRLATLAPDPLFARGPGAGAPPASSPAPPLSLSFGGNPLHCNCELLWLRRLPRPDELETCASPPGLAGRYFWTVPEGDFSCEPPLIARHTQRLWVLEGQRAVLRCRALGDPAPATHWVGPDDRLVANSSRARSFPNGTLEIGAAGAGDAGAYACVATNPAGEATARVELRVLALPRGGDAGGPGGRPGPSDIAASARAAAEGEGARGAGPAVAVAEVTATSGLVSWGPGRPEEPVWTFQIRYNSSEDETPIYRIIPASSRHFLLRHLIPGADYDLCVLALSPAAAPSDLPAPRLLGCARFSTPPATPLCRALRAHVLGGTLTVAVGGVLVAALLVFTVALLVRGRGGGAARLPLKLSHVQSQTNGGPGPGPEPHPPRSPPPRPQRSCSLDLGEGAGCYGYAKRLGGVWARRSHSVHGGLLAAARRGTGGSGERLEESVV</sequence>
<dbReference type="InterPro" id="IPR036116">
    <property type="entry name" value="FN3_sf"/>
</dbReference>
<dbReference type="InterPro" id="IPR032675">
    <property type="entry name" value="LRR_dom_sf"/>
</dbReference>
<evidence type="ECO:0000259" key="18">
    <source>
        <dbReference type="PROSITE" id="PS50835"/>
    </source>
</evidence>
<gene>
    <name evidence="20" type="primary">LRFN4</name>
</gene>
<keyword evidence="21" id="KW-1185">Reference proteome</keyword>
<reference evidence="20" key="3">
    <citation type="submission" date="2025-09" db="UniProtKB">
        <authorList>
            <consortium name="Ensembl"/>
        </authorList>
    </citation>
    <scope>IDENTIFICATION</scope>
    <source>
        <strain evidence="20">Glennie</strain>
    </source>
</reference>
<keyword evidence="9" id="KW-0770">Synapse</keyword>
<dbReference type="SMART" id="SM00369">
    <property type="entry name" value="LRR_TYP"/>
    <property type="match status" value="6"/>
</dbReference>
<dbReference type="SUPFAM" id="SSF49265">
    <property type="entry name" value="Fibronectin type III"/>
    <property type="match status" value="1"/>
</dbReference>
<dbReference type="InParanoid" id="A0A6I8P8Q4"/>
<dbReference type="PROSITE" id="PS51450">
    <property type="entry name" value="LRR"/>
    <property type="match status" value="1"/>
</dbReference>
<name>A0A6I8P8Q4_ORNAN</name>
<comment type="similarity">
    <text evidence="15">Belongs to the LRFN family.</text>
</comment>
<dbReference type="InterPro" id="IPR013783">
    <property type="entry name" value="Ig-like_fold"/>
</dbReference>
<evidence type="ECO:0000256" key="12">
    <source>
        <dbReference type="ARBA" id="ARBA00023180"/>
    </source>
</evidence>
<dbReference type="SMART" id="SM00409">
    <property type="entry name" value="IG"/>
    <property type="match status" value="1"/>
</dbReference>
<evidence type="ECO:0000256" key="4">
    <source>
        <dbReference type="ARBA" id="ARBA00022614"/>
    </source>
</evidence>
<dbReference type="PANTHER" id="PTHR45842:SF3">
    <property type="entry name" value="LEUCINE-RICH REPEAT AND FIBRONECTIN TYPE-III DOMAIN-CONTAINING PROTEIN 4"/>
    <property type="match status" value="1"/>
</dbReference>
<feature type="region of interest" description="Disordered" evidence="16">
    <location>
        <begin position="594"/>
        <end position="619"/>
    </location>
</feature>
<keyword evidence="8 17" id="KW-1133">Transmembrane helix</keyword>
<dbReference type="InterPro" id="IPR036179">
    <property type="entry name" value="Ig-like_dom_sf"/>
</dbReference>
<dbReference type="FunFam" id="2.60.40.10:FF:001081">
    <property type="entry name" value="Leucine-rich repeat and fibronectin type-III domain-containing protein 4"/>
    <property type="match status" value="1"/>
</dbReference>
<feature type="domain" description="Ig-like" evidence="18">
    <location>
        <begin position="502"/>
        <end position="588"/>
    </location>
</feature>
<dbReference type="InterPro" id="IPR013098">
    <property type="entry name" value="Ig_I-set"/>
</dbReference>
<feature type="region of interest" description="Disordered" evidence="16">
    <location>
        <begin position="777"/>
        <end position="806"/>
    </location>
</feature>
<dbReference type="PROSITE" id="PS50835">
    <property type="entry name" value="IG_LIKE"/>
    <property type="match status" value="1"/>
</dbReference>
<evidence type="ECO:0000256" key="5">
    <source>
        <dbReference type="ARBA" id="ARBA00022692"/>
    </source>
</evidence>
<dbReference type="GO" id="GO:0098839">
    <property type="term" value="C:postsynaptic density membrane"/>
    <property type="evidence" value="ECO:0000318"/>
    <property type="project" value="GO_Central"/>
</dbReference>
<dbReference type="SMART" id="SM00408">
    <property type="entry name" value="IGc2"/>
    <property type="match status" value="1"/>
</dbReference>
<dbReference type="Pfam" id="PF13855">
    <property type="entry name" value="LRR_8"/>
    <property type="match status" value="3"/>
</dbReference>
<dbReference type="GO" id="GO:0098978">
    <property type="term" value="C:glutamatergic synapse"/>
    <property type="evidence" value="ECO:0000318"/>
    <property type="project" value="GO_Central"/>
</dbReference>
<evidence type="ECO:0000256" key="11">
    <source>
        <dbReference type="ARBA" id="ARBA00023157"/>
    </source>
</evidence>
<dbReference type="CDD" id="cd00063">
    <property type="entry name" value="FN3"/>
    <property type="match status" value="1"/>
</dbReference>
<dbReference type="GO" id="GO:0009986">
    <property type="term" value="C:cell surface"/>
    <property type="evidence" value="ECO:0000318"/>
    <property type="project" value="GO_Central"/>
</dbReference>
<feature type="compositionally biased region" description="Gly residues" evidence="16">
    <location>
        <begin position="175"/>
        <end position="187"/>
    </location>
</feature>
<evidence type="ECO:0000256" key="14">
    <source>
        <dbReference type="ARBA" id="ARBA00034103"/>
    </source>
</evidence>
<dbReference type="Bgee" id="ENSOANG00000043632">
    <property type="expression patterns" value="Expressed in cerebellum and 4 other cell types or tissues"/>
</dbReference>
<dbReference type="FunFam" id="2.60.40.10:FF:000091">
    <property type="entry name" value="Leucine-rich repeat and fibronectin type III domain-containing protein 1"/>
    <property type="match status" value="1"/>
</dbReference>
<dbReference type="Proteomes" id="UP000002279">
    <property type="component" value="Chromosome 3"/>
</dbReference>
<dbReference type="FunFam" id="3.80.10.10:FF:000019">
    <property type="entry name" value="leucine-rich repeat and fibronectin type III domain-containing protein 1"/>
    <property type="match status" value="1"/>
</dbReference>
<dbReference type="Pfam" id="PF00041">
    <property type="entry name" value="fn3"/>
    <property type="match status" value="1"/>
</dbReference>
<dbReference type="InterPro" id="IPR050467">
    <property type="entry name" value="LRFN"/>
</dbReference>
<dbReference type="PROSITE" id="PS50853">
    <property type="entry name" value="FN3"/>
    <property type="match status" value="1"/>
</dbReference>
<feature type="compositionally biased region" description="Basic and acidic residues" evidence="16">
    <location>
        <begin position="110"/>
        <end position="127"/>
    </location>
</feature>
<reference evidence="20" key="2">
    <citation type="submission" date="2025-08" db="UniProtKB">
        <authorList>
            <consortium name="Ensembl"/>
        </authorList>
    </citation>
    <scope>IDENTIFICATION</scope>
    <source>
        <strain evidence="20">Glennie</strain>
    </source>
</reference>
<dbReference type="Pfam" id="PF07679">
    <property type="entry name" value="I-set"/>
    <property type="match status" value="1"/>
</dbReference>
<evidence type="ECO:0000256" key="10">
    <source>
        <dbReference type="ARBA" id="ARBA00023136"/>
    </source>
</evidence>
<feature type="domain" description="Fibronectin type-III" evidence="19">
    <location>
        <begin position="626"/>
        <end position="723"/>
    </location>
</feature>
<dbReference type="OMA" id="TDAMETC"/>
<reference evidence="20 21" key="1">
    <citation type="journal article" date="2008" name="Nature">
        <title>Genome analysis of the platypus reveals unique signatures of evolution.</title>
        <authorList>
            <person name="Warren W.C."/>
            <person name="Hillier L.W."/>
            <person name="Marshall Graves J.A."/>
            <person name="Birney E."/>
            <person name="Ponting C.P."/>
            <person name="Grutzner F."/>
            <person name="Belov K."/>
            <person name="Miller W."/>
            <person name="Clarke L."/>
            <person name="Chinwalla A.T."/>
            <person name="Yang S.P."/>
            <person name="Heger A."/>
            <person name="Locke D.P."/>
            <person name="Miethke P."/>
            <person name="Waters P.D."/>
            <person name="Veyrunes F."/>
            <person name="Fulton L."/>
            <person name="Fulton B."/>
            <person name="Graves T."/>
            <person name="Wallis J."/>
            <person name="Puente X.S."/>
            <person name="Lopez-Otin C."/>
            <person name="Ordonez G.R."/>
            <person name="Eichler E.E."/>
            <person name="Chen L."/>
            <person name="Cheng Z."/>
            <person name="Deakin J.E."/>
            <person name="Alsop A."/>
            <person name="Thompson K."/>
            <person name="Kirby P."/>
            <person name="Papenfuss A.T."/>
            <person name="Wakefield M.J."/>
            <person name="Olender T."/>
            <person name="Lancet D."/>
            <person name="Huttley G.A."/>
            <person name="Smit A.F."/>
            <person name="Pask A."/>
            <person name="Temple-Smith P."/>
            <person name="Batzer M.A."/>
            <person name="Walker J.A."/>
            <person name="Konkel M.K."/>
            <person name="Harris R.S."/>
            <person name="Whittington C.M."/>
            <person name="Wong E.S."/>
            <person name="Gemmell N.J."/>
            <person name="Buschiazzo E."/>
            <person name="Vargas Jentzsch I.M."/>
            <person name="Merkel A."/>
            <person name="Schmitz J."/>
            <person name="Zemann A."/>
            <person name="Churakov G."/>
            <person name="Kriegs J.O."/>
            <person name="Brosius J."/>
            <person name="Murchison E.P."/>
            <person name="Sachidanandam R."/>
            <person name="Smith C."/>
            <person name="Hannon G.J."/>
            <person name="Tsend-Ayush E."/>
            <person name="McMillan D."/>
            <person name="Attenborough R."/>
            <person name="Rens W."/>
            <person name="Ferguson-Smith M."/>
            <person name="Lefevre C.M."/>
            <person name="Sharp J.A."/>
            <person name="Nicholas K.R."/>
            <person name="Ray D.A."/>
            <person name="Kube M."/>
            <person name="Reinhardt R."/>
            <person name="Pringle T.H."/>
            <person name="Taylor J."/>
            <person name="Jones R.C."/>
            <person name="Nixon B."/>
            <person name="Dacheux J.L."/>
            <person name="Niwa H."/>
            <person name="Sekita Y."/>
            <person name="Huang X."/>
            <person name="Stark A."/>
            <person name="Kheradpour P."/>
            <person name="Kellis M."/>
            <person name="Flicek P."/>
            <person name="Chen Y."/>
            <person name="Webber C."/>
            <person name="Hardison R."/>
            <person name="Nelson J."/>
            <person name="Hallsworth-Pepin K."/>
            <person name="Delehaunty K."/>
            <person name="Markovic C."/>
            <person name="Minx P."/>
            <person name="Feng Y."/>
            <person name="Kremitzki C."/>
            <person name="Mitreva M."/>
            <person name="Glasscock J."/>
            <person name="Wylie T."/>
            <person name="Wohldmann P."/>
            <person name="Thiru P."/>
            <person name="Nhan M.N."/>
            <person name="Pohl C.S."/>
            <person name="Smith S.M."/>
            <person name="Hou S."/>
            <person name="Nefedov M."/>
            <person name="de Jong P.J."/>
            <person name="Renfree M.B."/>
            <person name="Mardis E.R."/>
            <person name="Wilson R.K."/>
        </authorList>
    </citation>
    <scope>NUCLEOTIDE SEQUENCE [LARGE SCALE GENOMIC DNA]</scope>
    <source>
        <strain evidence="20 21">Glennie</strain>
    </source>
</reference>
<dbReference type="AlphaFoldDB" id="A0A6I8P8Q4"/>
<keyword evidence="3" id="KW-1003">Cell membrane</keyword>
<feature type="compositionally biased region" description="Basic and acidic residues" evidence="16">
    <location>
        <begin position="1"/>
        <end position="103"/>
    </location>
</feature>
<keyword evidence="7" id="KW-0677">Repeat</keyword>
<keyword evidence="5 17" id="KW-0812">Transmembrane</keyword>
<dbReference type="InterPro" id="IPR003598">
    <property type="entry name" value="Ig_sub2"/>
</dbReference>
<keyword evidence="11" id="KW-1015">Disulfide bond</keyword>
<feature type="compositionally biased region" description="Gly residues" evidence="16">
    <location>
        <begin position="596"/>
        <end position="605"/>
    </location>
</feature>
<evidence type="ECO:0000256" key="3">
    <source>
        <dbReference type="ARBA" id="ARBA00022475"/>
    </source>
</evidence>
<keyword evidence="13" id="KW-0393">Immunoglobulin domain</keyword>
<feature type="compositionally biased region" description="Pro residues" evidence="16">
    <location>
        <begin position="786"/>
        <end position="801"/>
    </location>
</feature>
<keyword evidence="4" id="KW-0433">Leucine-rich repeat</keyword>
<evidence type="ECO:0000313" key="21">
    <source>
        <dbReference type="Proteomes" id="UP000002279"/>
    </source>
</evidence>
<feature type="region of interest" description="Disordered" evidence="16">
    <location>
        <begin position="1"/>
        <end position="205"/>
    </location>
</feature>
<dbReference type="InterPro" id="IPR000483">
    <property type="entry name" value="Cys-rich_flank_reg_C"/>
</dbReference>
<dbReference type="Ensembl" id="ENSOANT00000063779.1">
    <property type="protein sequence ID" value="ENSOANP00000050289.1"/>
    <property type="gene ID" value="ENSOANG00000043632.1"/>
</dbReference>
<evidence type="ECO:0000256" key="9">
    <source>
        <dbReference type="ARBA" id="ARBA00023018"/>
    </source>
</evidence>
<dbReference type="Gene3D" id="2.60.40.10">
    <property type="entry name" value="Immunoglobulins"/>
    <property type="match status" value="2"/>
</dbReference>
<dbReference type="GO" id="GO:0099560">
    <property type="term" value="P:synaptic membrane adhesion"/>
    <property type="evidence" value="ECO:0000318"/>
    <property type="project" value="GO_Central"/>
</dbReference>
<dbReference type="GO" id="GO:1905606">
    <property type="term" value="P:regulation of presynapse assembly"/>
    <property type="evidence" value="ECO:0000318"/>
    <property type="project" value="GO_Central"/>
</dbReference>
<evidence type="ECO:0000256" key="16">
    <source>
        <dbReference type="SAM" id="MobiDB-lite"/>
    </source>
</evidence>
<protein>
    <submittedName>
        <fullName evidence="20">Leucine rich repeat and fibronectin type III domain containing 4</fullName>
    </submittedName>
</protein>
<dbReference type="PANTHER" id="PTHR45842">
    <property type="entry name" value="SYNAPTIC ADHESION-LIKE MOLECULE SALM"/>
    <property type="match status" value="1"/>
</dbReference>
<dbReference type="FunFam" id="3.80.10.10:FF:000045">
    <property type="entry name" value="Leucine-rich repeat and fibronectin type III domain-containing 2"/>
    <property type="match status" value="1"/>
</dbReference>
<proteinExistence type="inferred from homology"/>
<keyword evidence="10 17" id="KW-0472">Membrane</keyword>
<dbReference type="SUPFAM" id="SSF52058">
    <property type="entry name" value="L domain-like"/>
    <property type="match status" value="1"/>
</dbReference>
<comment type="subcellular location">
    <subcellularLocation>
        <location evidence="1">Cell membrane</location>
    </subcellularLocation>
    <subcellularLocation>
        <location evidence="2">Membrane</location>
        <topology evidence="2">Single-pass type I membrane protein</topology>
    </subcellularLocation>
    <subcellularLocation>
        <location evidence="14">Synapse</location>
    </subcellularLocation>
</comment>
<evidence type="ECO:0000256" key="8">
    <source>
        <dbReference type="ARBA" id="ARBA00022989"/>
    </source>
</evidence>
<dbReference type="InterPro" id="IPR003599">
    <property type="entry name" value="Ig_sub"/>
</dbReference>
<evidence type="ECO:0000259" key="19">
    <source>
        <dbReference type="PROSITE" id="PS50853"/>
    </source>
</evidence>
<dbReference type="InterPro" id="IPR007110">
    <property type="entry name" value="Ig-like_dom"/>
</dbReference>
<evidence type="ECO:0000256" key="17">
    <source>
        <dbReference type="SAM" id="Phobius"/>
    </source>
</evidence>
<keyword evidence="12" id="KW-0325">Glycoprotein</keyword>
<dbReference type="InterPro" id="IPR003961">
    <property type="entry name" value="FN3_dom"/>
</dbReference>
<dbReference type="FunCoup" id="A0A6I8P8Q4">
    <property type="interactions" value="195"/>
</dbReference>
<evidence type="ECO:0000256" key="7">
    <source>
        <dbReference type="ARBA" id="ARBA00022737"/>
    </source>
</evidence>
<feature type="compositionally biased region" description="Pro residues" evidence="16">
    <location>
        <begin position="192"/>
        <end position="205"/>
    </location>
</feature>
<evidence type="ECO:0000256" key="6">
    <source>
        <dbReference type="ARBA" id="ARBA00022729"/>
    </source>
</evidence>
<feature type="transmembrane region" description="Helical" evidence="17">
    <location>
        <begin position="734"/>
        <end position="760"/>
    </location>
</feature>
<dbReference type="Gene3D" id="3.80.10.10">
    <property type="entry name" value="Ribonuclease Inhibitor"/>
    <property type="match status" value="2"/>
</dbReference>